<proteinExistence type="predicted"/>
<protein>
    <recommendedName>
        <fullName evidence="1">Transcriptional regulator LmrA/YxaF-like C-terminal domain-containing protein</fullName>
    </recommendedName>
</protein>
<evidence type="ECO:0000313" key="2">
    <source>
        <dbReference type="EMBL" id="EMF83000.1"/>
    </source>
</evidence>
<organism evidence="2 3">
    <name type="scientific">Leptospira weilii serovar Topaz str. LT2116</name>
    <dbReference type="NCBI Taxonomy" id="1088540"/>
    <lineage>
        <taxon>Bacteria</taxon>
        <taxon>Pseudomonadati</taxon>
        <taxon>Spirochaetota</taxon>
        <taxon>Spirochaetia</taxon>
        <taxon>Leptospirales</taxon>
        <taxon>Leptospiraceae</taxon>
        <taxon>Leptospira</taxon>
    </lineage>
</organism>
<sequence length="94" mass="10722">MKIIPIFIELCKNLRIIFLRNKSSDFQKGCLIATVILEIATENDRIQKVCSSIYLKRQNLLSSFLQRSEIKEDQVKSISILLLAVVEGITLPTN</sequence>
<dbReference type="AlphaFoldDB" id="M3H2L8"/>
<gene>
    <name evidence="2" type="ORF">LEP1GSC188_2815</name>
</gene>
<dbReference type="Pfam" id="PF21993">
    <property type="entry name" value="TetR_C_13_2"/>
    <property type="match status" value="1"/>
</dbReference>
<evidence type="ECO:0000313" key="3">
    <source>
        <dbReference type="Proteomes" id="UP000011770"/>
    </source>
</evidence>
<name>M3H2L8_9LEPT</name>
<comment type="caution">
    <text evidence="2">The sequence shown here is derived from an EMBL/GenBank/DDBJ whole genome shotgun (WGS) entry which is preliminary data.</text>
</comment>
<accession>M3H2L8</accession>
<dbReference type="Proteomes" id="UP000011770">
    <property type="component" value="Unassembled WGS sequence"/>
</dbReference>
<dbReference type="EMBL" id="AHOR02000017">
    <property type="protein sequence ID" value="EMF83000.1"/>
    <property type="molecule type" value="Genomic_DNA"/>
</dbReference>
<feature type="domain" description="Transcriptional regulator LmrA/YxaF-like C-terminal" evidence="1">
    <location>
        <begin position="22"/>
        <end position="89"/>
    </location>
</feature>
<evidence type="ECO:0000259" key="1">
    <source>
        <dbReference type="Pfam" id="PF21993"/>
    </source>
</evidence>
<dbReference type="InterPro" id="IPR054156">
    <property type="entry name" value="YxaF_TetR_C"/>
</dbReference>
<reference evidence="2 3" key="1">
    <citation type="submission" date="2013-01" db="EMBL/GenBank/DDBJ databases">
        <authorList>
            <person name="Harkins D.M."/>
            <person name="Durkin A.S."/>
            <person name="Brinkac L.M."/>
            <person name="Haft D.H."/>
            <person name="Selengut J.D."/>
            <person name="Sanka R."/>
            <person name="DePew J."/>
            <person name="Purushe J."/>
            <person name="Tulsiani S.M."/>
            <person name="Graham G.C."/>
            <person name="Burns M.-A."/>
            <person name="Dohnt M.F."/>
            <person name="Smythe L.D."/>
            <person name="McKay D.B."/>
            <person name="Craig S.B."/>
            <person name="Vinetz J.M."/>
            <person name="Sutton G.G."/>
            <person name="Nierman W.C."/>
            <person name="Fouts D.E."/>
        </authorList>
    </citation>
    <scope>NUCLEOTIDE SEQUENCE [LARGE SCALE GENOMIC DNA]</scope>
    <source>
        <strain evidence="2 3">LT2116</strain>
    </source>
</reference>
<dbReference type="InterPro" id="IPR036271">
    <property type="entry name" value="Tet_transcr_reg_TetR-rel_C_sf"/>
</dbReference>
<dbReference type="Gene3D" id="1.10.357.10">
    <property type="entry name" value="Tetracycline Repressor, domain 2"/>
    <property type="match status" value="1"/>
</dbReference>
<dbReference type="SUPFAM" id="SSF48498">
    <property type="entry name" value="Tetracyclin repressor-like, C-terminal domain"/>
    <property type="match status" value="1"/>
</dbReference>